<dbReference type="SUPFAM" id="SSF48464">
    <property type="entry name" value="ENTH/VHS domain"/>
    <property type="match status" value="1"/>
</dbReference>
<accession>A0A5J9TY54</accession>
<dbReference type="GO" id="GO:0000993">
    <property type="term" value="F:RNA polymerase II complex binding"/>
    <property type="evidence" value="ECO:0007669"/>
    <property type="project" value="TreeGrafter"/>
</dbReference>
<dbReference type="AlphaFoldDB" id="A0A5J9TY54"/>
<evidence type="ECO:0000256" key="2">
    <source>
        <dbReference type="SAM" id="MobiDB-lite"/>
    </source>
</evidence>
<evidence type="ECO:0000313" key="4">
    <source>
        <dbReference type="EMBL" id="TVU16270.1"/>
    </source>
</evidence>
<feature type="non-terminal residue" evidence="4">
    <location>
        <position position="1"/>
    </location>
</feature>
<name>A0A5J9TY54_9POAL</name>
<proteinExistence type="predicted"/>
<evidence type="ECO:0000256" key="1">
    <source>
        <dbReference type="ARBA" id="ARBA00022664"/>
    </source>
</evidence>
<comment type="caution">
    <text evidence="4">The sequence shown here is derived from an EMBL/GenBank/DDBJ whole genome shotgun (WGS) entry which is preliminary data.</text>
</comment>
<sequence>LTSPNPSLPDPSPPPDFGGRCLQRRRRGLLTPFPSRVYQSPYLPSSIFARRIGDSSSACWLAAMNSAFSEDILADKLAKLNNTQQCIESILVLFFSFKSLDIWVVLWCLRENAEQIVQTWDKQFRSSGKEQKIPFLYLANDILQNSKRNGTEFVEEFWKVLPGALKDVTENGDDRGKKVDIWQERRVFGSRAGGIKDVMLGTAPLPVLDMTKKRSHSSSIKIVKRDSRSVRLRLGVGGTAERIVSALHTVLSEQADEDADLEKCKTSMRHVGKMEKDVDSACSKAEDPRREVLCTELKDEEANMKKCIEKLKVVEANRAAVVSELKDALQDQESELEKVRTQLQLAEAMVHEASNMQRRLKNEPTIPLPSSLEAGKPLSNGQVKEQQKTAAAILADKIAASSNSQQILQSALSKFAAEEAKNSSETHSDKRQKVDQPSPVPSVANAAAFVPMPQVVATTAQQQPQAILVQQTPMQSQAPAPQYNIYQAPPQQYVQQPGGVMMGMPYNMNTLTPPPPPSGPQMMNLGRPSPSAPQPPMAVMAQTQPPAPPMLQQQMSMNVAPQMQYTLQQPGAPPFRPMQPPPGMQFFHPPSQ</sequence>
<dbReference type="PROSITE" id="PS51391">
    <property type="entry name" value="CID"/>
    <property type="match status" value="1"/>
</dbReference>
<dbReference type="Proteomes" id="UP000324897">
    <property type="component" value="Unassembled WGS sequence"/>
</dbReference>
<dbReference type="OrthoDB" id="10069473at2759"/>
<feature type="compositionally biased region" description="Pro residues" evidence="2">
    <location>
        <begin position="571"/>
        <end position="583"/>
    </location>
</feature>
<keyword evidence="5" id="KW-1185">Reference proteome</keyword>
<dbReference type="Pfam" id="PF04818">
    <property type="entry name" value="CID"/>
    <property type="match status" value="1"/>
</dbReference>
<protein>
    <recommendedName>
        <fullName evidence="3">CID domain-containing protein</fullName>
    </recommendedName>
</protein>
<dbReference type="CDD" id="cd16981">
    <property type="entry name" value="CID_RPRD_like"/>
    <property type="match status" value="1"/>
</dbReference>
<organism evidence="4 5">
    <name type="scientific">Eragrostis curvula</name>
    <name type="common">weeping love grass</name>
    <dbReference type="NCBI Taxonomy" id="38414"/>
    <lineage>
        <taxon>Eukaryota</taxon>
        <taxon>Viridiplantae</taxon>
        <taxon>Streptophyta</taxon>
        <taxon>Embryophyta</taxon>
        <taxon>Tracheophyta</taxon>
        <taxon>Spermatophyta</taxon>
        <taxon>Magnoliopsida</taxon>
        <taxon>Liliopsida</taxon>
        <taxon>Poales</taxon>
        <taxon>Poaceae</taxon>
        <taxon>PACMAD clade</taxon>
        <taxon>Chloridoideae</taxon>
        <taxon>Eragrostideae</taxon>
        <taxon>Eragrostidinae</taxon>
        <taxon>Eragrostis</taxon>
    </lineage>
</organism>
<dbReference type="InterPro" id="IPR008942">
    <property type="entry name" value="ENTH_VHS"/>
</dbReference>
<dbReference type="PANTHER" id="PTHR12460">
    <property type="entry name" value="CYCLIN-DEPENDENT KINASE INHIBITOR-RELATED PROTEIN"/>
    <property type="match status" value="1"/>
</dbReference>
<dbReference type="GO" id="GO:0031124">
    <property type="term" value="P:mRNA 3'-end processing"/>
    <property type="evidence" value="ECO:0007669"/>
    <property type="project" value="TreeGrafter"/>
</dbReference>
<feature type="compositionally biased region" description="Basic and acidic residues" evidence="2">
    <location>
        <begin position="419"/>
        <end position="434"/>
    </location>
</feature>
<dbReference type="EMBL" id="RWGY01000031">
    <property type="protein sequence ID" value="TVU16270.1"/>
    <property type="molecule type" value="Genomic_DNA"/>
</dbReference>
<dbReference type="SMART" id="SM00582">
    <property type="entry name" value="RPR"/>
    <property type="match status" value="1"/>
</dbReference>
<feature type="domain" description="CID" evidence="3">
    <location>
        <begin position="65"/>
        <end position="219"/>
    </location>
</feature>
<feature type="region of interest" description="Disordered" evidence="2">
    <location>
        <begin position="419"/>
        <end position="440"/>
    </location>
</feature>
<evidence type="ECO:0000259" key="3">
    <source>
        <dbReference type="PROSITE" id="PS51391"/>
    </source>
</evidence>
<dbReference type="InterPro" id="IPR006569">
    <property type="entry name" value="CID_dom"/>
</dbReference>
<keyword evidence="1" id="KW-0507">mRNA processing</keyword>
<feature type="region of interest" description="Disordered" evidence="2">
    <location>
        <begin position="567"/>
        <end position="592"/>
    </location>
</feature>
<evidence type="ECO:0000313" key="5">
    <source>
        <dbReference type="Proteomes" id="UP000324897"/>
    </source>
</evidence>
<reference evidence="4 5" key="1">
    <citation type="journal article" date="2019" name="Sci. Rep.">
        <title>A high-quality genome of Eragrostis curvula grass provides insights into Poaceae evolution and supports new strategies to enhance forage quality.</title>
        <authorList>
            <person name="Carballo J."/>
            <person name="Santos B.A.C.M."/>
            <person name="Zappacosta D."/>
            <person name="Garbus I."/>
            <person name="Selva J.P."/>
            <person name="Gallo C.A."/>
            <person name="Diaz A."/>
            <person name="Albertini E."/>
            <person name="Caccamo M."/>
            <person name="Echenique V."/>
        </authorList>
    </citation>
    <scope>NUCLEOTIDE SEQUENCE [LARGE SCALE GENOMIC DNA]</scope>
    <source>
        <strain evidence="5">cv. Victoria</strain>
        <tissue evidence="4">Leaf</tissue>
    </source>
</reference>
<gene>
    <name evidence="4" type="ORF">EJB05_39823</name>
</gene>
<dbReference type="Gramene" id="TVU16270">
    <property type="protein sequence ID" value="TVU16270"/>
    <property type="gene ID" value="EJB05_39823"/>
</dbReference>
<feature type="region of interest" description="Disordered" evidence="2">
    <location>
        <begin position="359"/>
        <end position="384"/>
    </location>
</feature>
<dbReference type="PANTHER" id="PTHR12460:SF27">
    <property type="entry name" value="ENTH_VHS FAMILY PROTEIN"/>
    <property type="match status" value="1"/>
</dbReference>
<dbReference type="GO" id="GO:0005634">
    <property type="term" value="C:nucleus"/>
    <property type="evidence" value="ECO:0007669"/>
    <property type="project" value="UniProtKB-ARBA"/>
</dbReference>
<dbReference type="Gene3D" id="1.25.40.90">
    <property type="match status" value="1"/>
</dbReference>